<dbReference type="RefSeq" id="WP_054361124.1">
    <property type="nucleotide sequence ID" value="NZ_JAPCYQ010000001.1"/>
</dbReference>
<dbReference type="OrthoDB" id="9808313at2"/>
<dbReference type="Pfam" id="PF04355">
    <property type="entry name" value="BamE"/>
    <property type="match status" value="1"/>
</dbReference>
<proteinExistence type="predicted"/>
<dbReference type="GO" id="GO:0030674">
    <property type="term" value="F:protein-macromolecule adaptor activity"/>
    <property type="evidence" value="ECO:0007669"/>
    <property type="project" value="TreeGrafter"/>
</dbReference>
<dbReference type="Gene3D" id="3.30.1450.10">
    <property type="match status" value="1"/>
</dbReference>
<dbReference type="GO" id="GO:0051205">
    <property type="term" value="P:protein insertion into membrane"/>
    <property type="evidence" value="ECO:0007669"/>
    <property type="project" value="TreeGrafter"/>
</dbReference>
<dbReference type="InterPro" id="IPR026592">
    <property type="entry name" value="BamE"/>
</dbReference>
<reference evidence="5 6" key="1">
    <citation type="submission" date="2015-09" db="EMBL/GenBank/DDBJ databases">
        <authorList>
            <person name="Jackson K.R."/>
            <person name="Lunt B.L."/>
            <person name="Fisher J.N.B."/>
            <person name="Gardner A.V."/>
            <person name="Bailey M.E."/>
            <person name="Deus L.M."/>
            <person name="Earl A.S."/>
            <person name="Gibby P.D."/>
            <person name="Hartmann K.A."/>
            <person name="Liu J.E."/>
            <person name="Manci A.M."/>
            <person name="Nielsen D.A."/>
            <person name="Solomon M.B."/>
            <person name="Breakwell D.P."/>
            <person name="Burnett S.H."/>
            <person name="Grose J.H."/>
        </authorList>
    </citation>
    <scope>NUCLEOTIDE SEQUENCE [LARGE SCALE GENOMIC DNA]</scope>
    <source>
        <strain evidence="5 6">16</strain>
    </source>
</reference>
<evidence type="ECO:0000259" key="4">
    <source>
        <dbReference type="Pfam" id="PF04355"/>
    </source>
</evidence>
<dbReference type="InterPro" id="IPR037873">
    <property type="entry name" value="BamE-like"/>
</dbReference>
<dbReference type="EMBL" id="LJYW01000001">
    <property type="protein sequence ID" value="KPL54958.1"/>
    <property type="molecule type" value="Genomic_DNA"/>
</dbReference>
<comment type="caution">
    <text evidence="5">The sequence shown here is derived from an EMBL/GenBank/DDBJ whole genome shotgun (WGS) entry which is preliminary data.</text>
</comment>
<gene>
    <name evidence="5" type="ORF">ABB55_24270</name>
</gene>
<evidence type="ECO:0000313" key="5">
    <source>
        <dbReference type="EMBL" id="KPL54958.1"/>
    </source>
</evidence>
<protein>
    <recommendedName>
        <fullName evidence="4">Outer membrane protein assembly factor BamE domain-containing protein</fullName>
    </recommendedName>
</protein>
<reference evidence="5 6" key="2">
    <citation type="submission" date="2015-10" db="EMBL/GenBank/DDBJ databases">
        <title>Draft Genome Sequence of Prosthecomicrobium hirschii ATCC 27832.</title>
        <authorList>
            <person name="Daniel J."/>
            <person name="Givan S.A."/>
            <person name="Brun Y.V."/>
            <person name="Brown P.J."/>
        </authorList>
    </citation>
    <scope>NUCLEOTIDE SEQUENCE [LARGE SCALE GENOMIC DNA]</scope>
    <source>
        <strain evidence="5 6">16</strain>
    </source>
</reference>
<keyword evidence="1" id="KW-0732">Signal</keyword>
<keyword evidence="2" id="KW-0472">Membrane</keyword>
<evidence type="ECO:0000256" key="1">
    <source>
        <dbReference type="ARBA" id="ARBA00022729"/>
    </source>
</evidence>
<dbReference type="PANTHER" id="PTHR37482:SF1">
    <property type="entry name" value="OUTER MEMBRANE PROTEIN ASSEMBLY FACTOR BAME"/>
    <property type="match status" value="1"/>
</dbReference>
<accession>A0A0P6W746</accession>
<dbReference type="STRING" id="665126.ABB55_24270"/>
<name>A0A0P6W746_9HYPH</name>
<dbReference type="AlphaFoldDB" id="A0A0P6W746"/>
<feature type="domain" description="Outer membrane protein assembly factor BamE" evidence="4">
    <location>
        <begin position="43"/>
        <end position="118"/>
    </location>
</feature>
<dbReference type="InterPro" id="IPR007450">
    <property type="entry name" value="BamE_dom"/>
</dbReference>
<organism evidence="5 6">
    <name type="scientific">Prosthecodimorpha hirschii</name>
    <dbReference type="NCBI Taxonomy" id="665126"/>
    <lineage>
        <taxon>Bacteria</taxon>
        <taxon>Pseudomonadati</taxon>
        <taxon>Pseudomonadota</taxon>
        <taxon>Alphaproteobacteria</taxon>
        <taxon>Hyphomicrobiales</taxon>
        <taxon>Ancalomicrobiaceae</taxon>
        <taxon>Prosthecodimorpha</taxon>
    </lineage>
</organism>
<evidence type="ECO:0000256" key="3">
    <source>
        <dbReference type="ARBA" id="ARBA00023237"/>
    </source>
</evidence>
<dbReference type="PANTHER" id="PTHR37482">
    <property type="entry name" value="OUTER MEMBRANE PROTEIN ASSEMBLY FACTOR BAME"/>
    <property type="match status" value="1"/>
</dbReference>
<dbReference type="GO" id="GO:1990063">
    <property type="term" value="C:Bam protein complex"/>
    <property type="evidence" value="ECO:0007669"/>
    <property type="project" value="TreeGrafter"/>
</dbReference>
<evidence type="ECO:0000313" key="6">
    <source>
        <dbReference type="Proteomes" id="UP000048984"/>
    </source>
</evidence>
<sequence>MRTQVGRRIGAKRGFRPGRRIALVAAATLPLLLGACADEVMHGYVVSDLALSQVQVGNSREQVQLVLGTPSTTATVGGEAFYYISQKTNRPVAFLDPSVTDQRVLAIYFDEKGKVREIGNYGLQDGKVFDFISRRTKTSGTDYGFVSQILKAGPGLGMMGLGGTR</sequence>
<keyword evidence="6" id="KW-1185">Reference proteome</keyword>
<dbReference type="Proteomes" id="UP000048984">
    <property type="component" value="Unassembled WGS sequence"/>
</dbReference>
<evidence type="ECO:0000256" key="2">
    <source>
        <dbReference type="ARBA" id="ARBA00023136"/>
    </source>
</evidence>
<dbReference type="GO" id="GO:0043165">
    <property type="term" value="P:Gram-negative-bacterium-type cell outer membrane assembly"/>
    <property type="evidence" value="ECO:0007669"/>
    <property type="project" value="TreeGrafter"/>
</dbReference>
<keyword evidence="3" id="KW-0998">Cell outer membrane</keyword>